<dbReference type="HOGENOM" id="CLU_179277_2_1_4"/>
<dbReference type="AlphaFoldDB" id="C7RUN4"/>
<dbReference type="eggNOG" id="COG5660">
    <property type="taxonomic scope" value="Bacteria"/>
</dbReference>
<dbReference type="Pfam" id="PF13490">
    <property type="entry name" value="zf-HC2"/>
    <property type="match status" value="1"/>
</dbReference>
<gene>
    <name evidence="3" type="ordered locus">CAP2UW1_3002</name>
</gene>
<feature type="compositionally biased region" description="Acidic residues" evidence="1">
    <location>
        <begin position="68"/>
        <end position="79"/>
    </location>
</feature>
<dbReference type="EMBL" id="CP001715">
    <property type="protein sequence ID" value="ACV36279.1"/>
    <property type="molecule type" value="Genomic_DNA"/>
</dbReference>
<evidence type="ECO:0000313" key="3">
    <source>
        <dbReference type="EMBL" id="ACV36279.1"/>
    </source>
</evidence>
<proteinExistence type="predicted"/>
<dbReference type="KEGG" id="app:CAP2UW1_3002"/>
<reference evidence="3" key="2">
    <citation type="submission" date="2009-09" db="EMBL/GenBank/DDBJ databases">
        <title>Complete sequence of chromosome of Candidatus Accumulibacter phosphatis clade IIA str. UW-1.</title>
        <authorList>
            <consortium name="US DOE Joint Genome Institute"/>
            <person name="Martin H.G."/>
            <person name="Ivanova N."/>
            <person name="Kunin V."/>
            <person name="Warnecke F."/>
            <person name="Barry K."/>
            <person name="He S."/>
            <person name="Salamov A."/>
            <person name="Szeto E."/>
            <person name="Dalin E."/>
            <person name="Pangilinan J.L."/>
            <person name="Lapidus A."/>
            <person name="Lowry S."/>
            <person name="Kyrpides N.C."/>
            <person name="McMahon K.D."/>
            <person name="Hugenholtz P."/>
        </authorList>
    </citation>
    <scope>NUCLEOTIDE SEQUENCE [LARGE SCALE GENOMIC DNA]</scope>
    <source>
        <strain evidence="3">UW-1</strain>
    </source>
</reference>
<organism evidence="3">
    <name type="scientific">Accumulibacter regalis</name>
    <dbReference type="NCBI Taxonomy" id="522306"/>
    <lineage>
        <taxon>Bacteria</taxon>
        <taxon>Pseudomonadati</taxon>
        <taxon>Pseudomonadota</taxon>
        <taxon>Betaproteobacteria</taxon>
        <taxon>Candidatus Accumulibacter</taxon>
    </lineage>
</organism>
<reference evidence="3" key="1">
    <citation type="submission" date="2009-08" db="EMBL/GenBank/DDBJ databases">
        <authorList>
            <consortium name="US DOE Joint Genome Institute"/>
            <person name="Lucas S."/>
            <person name="Copeland A."/>
            <person name="Lapidus A."/>
            <person name="Glavina del Rio T."/>
            <person name="Dalin E."/>
            <person name="Tice H."/>
            <person name="Bruce D."/>
            <person name="Barry K."/>
            <person name="Pitluck S."/>
            <person name="Lowry S."/>
            <person name="Larimer F."/>
            <person name="Land M."/>
            <person name="Hauser L."/>
            <person name="Kyrpides N."/>
            <person name="Ivanova N."/>
            <person name="McMahon K.D."/>
            <person name="Hugenholtz P."/>
        </authorList>
    </citation>
    <scope>NUCLEOTIDE SEQUENCE</scope>
    <source>
        <strain evidence="3">UW-1</strain>
    </source>
</reference>
<protein>
    <recommendedName>
        <fullName evidence="2">Putative zinc-finger domain-containing protein</fullName>
    </recommendedName>
</protein>
<evidence type="ECO:0000256" key="1">
    <source>
        <dbReference type="SAM" id="MobiDB-lite"/>
    </source>
</evidence>
<dbReference type="InterPro" id="IPR027383">
    <property type="entry name" value="Znf_put"/>
</dbReference>
<accession>C7RUN4</accession>
<feature type="domain" description="Putative zinc-finger" evidence="2">
    <location>
        <begin position="5"/>
        <end position="39"/>
    </location>
</feature>
<sequence>MMRSCRKVTRLCSDALERELTLNERVTMRTHLMMCVACRNFRSHLAFLRQAMRRYAEGKSDAVPDNPDNPEDPEDREKR</sequence>
<dbReference type="STRING" id="522306.CAP2UW1_3002"/>
<evidence type="ECO:0000259" key="2">
    <source>
        <dbReference type="Pfam" id="PF13490"/>
    </source>
</evidence>
<feature type="region of interest" description="Disordered" evidence="1">
    <location>
        <begin position="56"/>
        <end position="79"/>
    </location>
</feature>
<name>C7RUN4_ACCRE</name>